<dbReference type="RefSeq" id="XP_009168900.1">
    <property type="nucleotide sequence ID" value="XM_009170636.1"/>
</dbReference>
<dbReference type="CTD" id="20319766"/>
<name>A0A074ZNI2_OPIVI</name>
<organism evidence="1 2">
    <name type="scientific">Opisthorchis viverrini</name>
    <name type="common">Southeast Asian liver fluke</name>
    <dbReference type="NCBI Taxonomy" id="6198"/>
    <lineage>
        <taxon>Eukaryota</taxon>
        <taxon>Metazoa</taxon>
        <taxon>Spiralia</taxon>
        <taxon>Lophotrochozoa</taxon>
        <taxon>Platyhelminthes</taxon>
        <taxon>Trematoda</taxon>
        <taxon>Digenea</taxon>
        <taxon>Opisthorchiida</taxon>
        <taxon>Opisthorchiata</taxon>
        <taxon>Opisthorchiidae</taxon>
        <taxon>Opisthorchis</taxon>
    </lineage>
</organism>
<accession>A0A074ZNI2</accession>
<keyword evidence="2" id="KW-1185">Reference proteome</keyword>
<dbReference type="GeneID" id="20319766"/>
<proteinExistence type="predicted"/>
<evidence type="ECO:0000313" key="2">
    <source>
        <dbReference type="Proteomes" id="UP000054324"/>
    </source>
</evidence>
<reference evidence="1 2" key="1">
    <citation type="submission" date="2013-11" db="EMBL/GenBank/DDBJ databases">
        <title>Opisthorchis viverrini - life in the bile duct.</title>
        <authorList>
            <person name="Young N.D."/>
            <person name="Nagarajan N."/>
            <person name="Lin S.J."/>
            <person name="Korhonen P.K."/>
            <person name="Jex A.R."/>
            <person name="Hall R.S."/>
            <person name="Safavi-Hemami H."/>
            <person name="Kaewkong W."/>
            <person name="Bertrand D."/>
            <person name="Gao S."/>
            <person name="Seet Q."/>
            <person name="Wongkham S."/>
            <person name="Teh B.T."/>
            <person name="Wongkham C."/>
            <person name="Intapan P.M."/>
            <person name="Maleewong W."/>
            <person name="Yang X."/>
            <person name="Hu M."/>
            <person name="Wang Z."/>
            <person name="Hofmann A."/>
            <person name="Sternberg P.W."/>
            <person name="Tan P."/>
            <person name="Wang J."/>
            <person name="Gasser R.B."/>
        </authorList>
    </citation>
    <scope>NUCLEOTIDE SEQUENCE [LARGE SCALE GENOMIC DNA]</scope>
</reference>
<sequence>MLCDPDAPCVRFRTVNEHELDSTTAQFVLLTSMQKLDQAKRSRGGIRLRRGLLIAVTALKARQLLWELDNHPYEDCITPPEDISLSTFSKPAVTETEGCLPSALTTGPVEDVQCISPVWPIQDRIQTPSALNSSTTDTVFDSESSSSPFSTLPNLEYVFPPISHLYFASSDADITEAHDGEDCLEVEWKRVKGAVFSVFGAVCPNHSTRLNEHWKSSKSAVLIAARKSTPAARTQVPDDQELEE</sequence>
<dbReference type="KEGG" id="ovi:T265_05584"/>
<gene>
    <name evidence="1" type="ORF">T265_05584</name>
</gene>
<dbReference type="Proteomes" id="UP000054324">
    <property type="component" value="Unassembled WGS sequence"/>
</dbReference>
<evidence type="ECO:0000313" key="1">
    <source>
        <dbReference type="EMBL" id="KER27337.1"/>
    </source>
</evidence>
<dbReference type="EMBL" id="KL596725">
    <property type="protein sequence ID" value="KER27337.1"/>
    <property type="molecule type" value="Genomic_DNA"/>
</dbReference>
<protein>
    <submittedName>
        <fullName evidence="1">Uncharacterized protein</fullName>
    </submittedName>
</protein>
<dbReference type="OrthoDB" id="6221880at2759"/>
<dbReference type="AlphaFoldDB" id="A0A074ZNI2"/>